<reference evidence="2" key="1">
    <citation type="submission" date="2017-11" db="EMBL/GenBank/DDBJ databases">
        <title>Genome sequence and characterization of the novel virulent phage PMBT3 infecting Pseudomonas sp.</title>
        <authorList>
            <person name="Koberg S."/>
            <person name="Brinks E."/>
            <person name="Heller K.J."/>
            <person name="Neve H."/>
            <person name="Franz C.M.A.P."/>
        </authorList>
    </citation>
    <scope>NUCLEOTIDE SEQUENCE [LARGE SCALE GENOMIC DNA]</scope>
</reference>
<protein>
    <submittedName>
        <fullName evidence="1">Uncharacterized protein</fullName>
    </submittedName>
</protein>
<organism evidence="1 2">
    <name type="scientific">Pseudomonas phage PMBT3</name>
    <dbReference type="NCBI Taxonomy" id="2059856"/>
    <lineage>
        <taxon>Viruses</taxon>
        <taxon>Duplodnaviria</taxon>
        <taxon>Heunggongvirae</taxon>
        <taxon>Uroviricota</taxon>
        <taxon>Caudoviricetes</taxon>
        <taxon>Maxrubnervirus</taxon>
        <taxon>Maxrubnervirus PMBT3</taxon>
    </lineage>
</organism>
<sequence>MTAITKPELLQLLGGQTATGIQCVYTAQDEDETFEMCSEKDDANHVSIYLRIPCGEVVPVRDFPLDGFGLKKARMAILEIRAELGELPVERHGALEDERDET</sequence>
<dbReference type="GeneID" id="54987042"/>
<dbReference type="RefSeq" id="YP_009796652.1">
    <property type="nucleotide sequence ID" value="NC_047902.1"/>
</dbReference>
<keyword evidence="2" id="KW-1185">Reference proteome</keyword>
<dbReference type="Proteomes" id="UP000240704">
    <property type="component" value="Segment"/>
</dbReference>
<name>A0A2I6PI29_9CAUD</name>
<accession>A0A2I6PI29</accession>
<evidence type="ECO:0000313" key="2">
    <source>
        <dbReference type="Proteomes" id="UP000240704"/>
    </source>
</evidence>
<dbReference type="EMBL" id="MG596799">
    <property type="protein sequence ID" value="AUM59703.1"/>
    <property type="molecule type" value="Genomic_DNA"/>
</dbReference>
<proteinExistence type="predicted"/>
<evidence type="ECO:0000313" key="1">
    <source>
        <dbReference type="EMBL" id="AUM59703.1"/>
    </source>
</evidence>
<dbReference type="KEGG" id="vg:54987042"/>